<dbReference type="AlphaFoldDB" id="A0A1T4JLD7"/>
<reference evidence="1 2" key="1">
    <citation type="submission" date="2017-02" db="EMBL/GenBank/DDBJ databases">
        <authorList>
            <person name="Peterson S.W."/>
        </authorList>
    </citation>
    <scope>NUCLEOTIDE SEQUENCE [LARGE SCALE GENOMIC DNA]</scope>
    <source>
        <strain evidence="1 2">ATCC 700135</strain>
    </source>
</reference>
<sequence length="73" mass="8919">MIPTIEGVSKCKLRCTLCFYFRYIRWLVCQRLDRRSRIFGRVAKTFSLKFGNFTSFFIKNFLHLQDREDHPCY</sequence>
<organism evidence="1 2">
    <name type="scientific">Porphyromonas cangingivalis</name>
    <dbReference type="NCBI Taxonomy" id="36874"/>
    <lineage>
        <taxon>Bacteria</taxon>
        <taxon>Pseudomonadati</taxon>
        <taxon>Bacteroidota</taxon>
        <taxon>Bacteroidia</taxon>
        <taxon>Bacteroidales</taxon>
        <taxon>Porphyromonadaceae</taxon>
        <taxon>Porphyromonas</taxon>
    </lineage>
</organism>
<proteinExistence type="predicted"/>
<gene>
    <name evidence="1" type="ORF">SAMN02745205_00045</name>
</gene>
<dbReference type="Proteomes" id="UP000189956">
    <property type="component" value="Unassembled WGS sequence"/>
</dbReference>
<name>A0A1T4JLD7_PORCN</name>
<evidence type="ECO:0000313" key="1">
    <source>
        <dbReference type="EMBL" id="SJZ31020.1"/>
    </source>
</evidence>
<protein>
    <submittedName>
        <fullName evidence="1">Uncharacterized protein</fullName>
    </submittedName>
</protein>
<evidence type="ECO:0000313" key="2">
    <source>
        <dbReference type="Proteomes" id="UP000189956"/>
    </source>
</evidence>
<accession>A0A1T4JLD7</accession>
<dbReference type="EMBL" id="FUWL01000003">
    <property type="protein sequence ID" value="SJZ31020.1"/>
    <property type="molecule type" value="Genomic_DNA"/>
</dbReference>